<dbReference type="GO" id="GO:0016702">
    <property type="term" value="F:oxidoreductase activity, acting on single donors with incorporation of molecular oxygen, incorporation of two atoms of oxygen"/>
    <property type="evidence" value="ECO:0007669"/>
    <property type="project" value="InterPro"/>
</dbReference>
<dbReference type="InterPro" id="IPR014710">
    <property type="entry name" value="RmlC-like_jellyroll"/>
</dbReference>
<evidence type="ECO:0000313" key="5">
    <source>
        <dbReference type="Proteomes" id="UP001378592"/>
    </source>
</evidence>
<evidence type="ECO:0000313" key="4">
    <source>
        <dbReference type="EMBL" id="KAK7869573.1"/>
    </source>
</evidence>
<reference evidence="4 5" key="1">
    <citation type="submission" date="2024-03" db="EMBL/GenBank/DDBJ databases">
        <title>The genome assembly and annotation of the cricket Gryllus longicercus Weissman &amp; Gray.</title>
        <authorList>
            <person name="Szrajer S."/>
            <person name="Gray D."/>
            <person name="Ylla G."/>
        </authorList>
    </citation>
    <scope>NUCLEOTIDE SEQUENCE [LARGE SCALE GENOMIC DNA]</scope>
    <source>
        <strain evidence="4">DAG 2021-001</strain>
        <tissue evidence="4">Whole body minus gut</tissue>
    </source>
</reference>
<keyword evidence="2" id="KW-0560">Oxidoreductase</keyword>
<dbReference type="GO" id="GO:0005739">
    <property type="term" value="C:mitochondrion"/>
    <property type="evidence" value="ECO:0007669"/>
    <property type="project" value="TreeGrafter"/>
</dbReference>
<keyword evidence="1" id="KW-0479">Metal-binding</keyword>
<evidence type="ECO:0000256" key="3">
    <source>
        <dbReference type="ARBA" id="ARBA00023004"/>
    </source>
</evidence>
<keyword evidence="3" id="KW-0408">Iron</keyword>
<dbReference type="CDD" id="cd20289">
    <property type="entry name" value="cupin_ADO"/>
    <property type="match status" value="1"/>
</dbReference>
<dbReference type="PANTHER" id="PTHR22966:SF61">
    <property type="entry name" value="2-AMINOETHANETHIOL DIOXYGENASE"/>
    <property type="match status" value="1"/>
</dbReference>
<dbReference type="SUPFAM" id="SSF51182">
    <property type="entry name" value="RmlC-like cupins"/>
    <property type="match status" value="1"/>
</dbReference>
<gene>
    <name evidence="4" type="ORF">R5R35_003366</name>
</gene>
<dbReference type="AlphaFoldDB" id="A0AAN9VSQ1"/>
<dbReference type="Proteomes" id="UP001378592">
    <property type="component" value="Unassembled WGS sequence"/>
</dbReference>
<dbReference type="InterPro" id="IPR011051">
    <property type="entry name" value="RmlC_Cupin_sf"/>
</dbReference>
<sequence length="240" mass="27230">MVSVIECVWRQALHTFARSHTVQSFEDHFARLKALADSVSANDVKLDRCLLEWTSNSNSSNHVRKPPVTYIEIYEDHAVTIGIFVLRSGMRIPLHDHPQMHGILKVLTGTLKLQSYNILPAVEQDTLRRRTAMGRNAIFVEKLPEVYVSDSDPACVLTPDEGNLHEIHSVDGPAAFLDILAPPYDSSVSENEERSCHYFQERKLNEDRTLRNKNIVALFRISSPSDFWSDSAPYTGPMLR</sequence>
<dbReference type="EMBL" id="JAZDUA010000072">
    <property type="protein sequence ID" value="KAK7869573.1"/>
    <property type="molecule type" value="Genomic_DNA"/>
</dbReference>
<dbReference type="GO" id="GO:0046872">
    <property type="term" value="F:metal ion binding"/>
    <property type="evidence" value="ECO:0007669"/>
    <property type="project" value="UniProtKB-KW"/>
</dbReference>
<accession>A0AAN9VSQ1</accession>
<comment type="caution">
    <text evidence="4">The sequence shown here is derived from an EMBL/GenBank/DDBJ whole genome shotgun (WGS) entry which is preliminary data.</text>
</comment>
<evidence type="ECO:0000256" key="2">
    <source>
        <dbReference type="ARBA" id="ARBA00023002"/>
    </source>
</evidence>
<keyword evidence="5" id="KW-1185">Reference proteome</keyword>
<dbReference type="InterPro" id="IPR012864">
    <property type="entry name" value="PCO/ADO"/>
</dbReference>
<dbReference type="PANTHER" id="PTHR22966">
    <property type="entry name" value="2-AMINOETHANETHIOL DIOXYGENASE"/>
    <property type="match status" value="1"/>
</dbReference>
<proteinExistence type="predicted"/>
<evidence type="ECO:0008006" key="6">
    <source>
        <dbReference type="Google" id="ProtNLM"/>
    </source>
</evidence>
<dbReference type="Gene3D" id="2.60.120.10">
    <property type="entry name" value="Jelly Rolls"/>
    <property type="match status" value="1"/>
</dbReference>
<name>A0AAN9VSQ1_9ORTH</name>
<protein>
    <recommendedName>
        <fullName evidence="6">2-aminoethanethiol dioxygenase</fullName>
    </recommendedName>
</protein>
<organism evidence="4 5">
    <name type="scientific">Gryllus longicercus</name>
    <dbReference type="NCBI Taxonomy" id="2509291"/>
    <lineage>
        <taxon>Eukaryota</taxon>
        <taxon>Metazoa</taxon>
        <taxon>Ecdysozoa</taxon>
        <taxon>Arthropoda</taxon>
        <taxon>Hexapoda</taxon>
        <taxon>Insecta</taxon>
        <taxon>Pterygota</taxon>
        <taxon>Neoptera</taxon>
        <taxon>Polyneoptera</taxon>
        <taxon>Orthoptera</taxon>
        <taxon>Ensifera</taxon>
        <taxon>Gryllidea</taxon>
        <taxon>Grylloidea</taxon>
        <taxon>Gryllidae</taxon>
        <taxon>Gryllinae</taxon>
        <taxon>Gryllus</taxon>
    </lineage>
</organism>
<evidence type="ECO:0000256" key="1">
    <source>
        <dbReference type="ARBA" id="ARBA00022723"/>
    </source>
</evidence>
<dbReference type="Pfam" id="PF07847">
    <property type="entry name" value="PCO_ADO"/>
    <property type="match status" value="1"/>
</dbReference>